<feature type="region of interest" description="Disordered" evidence="1">
    <location>
        <begin position="54"/>
        <end position="74"/>
    </location>
</feature>
<dbReference type="EMBL" id="KL596736">
    <property type="protein sequence ID" value="KER26901.1"/>
    <property type="molecule type" value="Genomic_DNA"/>
</dbReference>
<accession>A0A074ZIS3</accession>
<dbReference type="KEGG" id="ovi:T265_05956"/>
<gene>
    <name evidence="2" type="ORF">T265_05956</name>
</gene>
<keyword evidence="3" id="KW-1185">Reference proteome</keyword>
<dbReference type="GeneID" id="20320138"/>
<proteinExistence type="predicted"/>
<evidence type="ECO:0000256" key="1">
    <source>
        <dbReference type="SAM" id="MobiDB-lite"/>
    </source>
</evidence>
<evidence type="ECO:0000313" key="3">
    <source>
        <dbReference type="Proteomes" id="UP000054324"/>
    </source>
</evidence>
<organism evidence="2 3">
    <name type="scientific">Opisthorchis viverrini</name>
    <name type="common">Southeast Asian liver fluke</name>
    <dbReference type="NCBI Taxonomy" id="6198"/>
    <lineage>
        <taxon>Eukaryota</taxon>
        <taxon>Metazoa</taxon>
        <taxon>Spiralia</taxon>
        <taxon>Lophotrochozoa</taxon>
        <taxon>Platyhelminthes</taxon>
        <taxon>Trematoda</taxon>
        <taxon>Digenea</taxon>
        <taxon>Opisthorchiida</taxon>
        <taxon>Opisthorchiata</taxon>
        <taxon>Opisthorchiidae</taxon>
        <taxon>Opisthorchis</taxon>
    </lineage>
</organism>
<protein>
    <submittedName>
        <fullName evidence="2">Uncharacterized protein</fullName>
    </submittedName>
</protein>
<reference evidence="2 3" key="1">
    <citation type="submission" date="2013-11" db="EMBL/GenBank/DDBJ databases">
        <title>Opisthorchis viverrini - life in the bile duct.</title>
        <authorList>
            <person name="Young N.D."/>
            <person name="Nagarajan N."/>
            <person name="Lin S.J."/>
            <person name="Korhonen P.K."/>
            <person name="Jex A.R."/>
            <person name="Hall R.S."/>
            <person name="Safavi-Hemami H."/>
            <person name="Kaewkong W."/>
            <person name="Bertrand D."/>
            <person name="Gao S."/>
            <person name="Seet Q."/>
            <person name="Wongkham S."/>
            <person name="Teh B.T."/>
            <person name="Wongkham C."/>
            <person name="Intapan P.M."/>
            <person name="Maleewong W."/>
            <person name="Yang X."/>
            <person name="Hu M."/>
            <person name="Wang Z."/>
            <person name="Hofmann A."/>
            <person name="Sternberg P.W."/>
            <person name="Tan P."/>
            <person name="Wang J."/>
            <person name="Gasser R.B."/>
        </authorList>
    </citation>
    <scope>NUCLEOTIDE SEQUENCE [LARGE SCALE GENOMIC DNA]</scope>
</reference>
<dbReference type="AlphaFoldDB" id="A0A074ZIS3"/>
<dbReference type="Proteomes" id="UP000054324">
    <property type="component" value="Unassembled WGS sequence"/>
</dbReference>
<name>A0A074ZIS3_OPIVI</name>
<sequence length="74" mass="8364">MDVGYASMYRPYYEGIWISTSVSLKGYHDNTPQSPPIVLRWNVVPARELTEKNYGTDERRVSGDLTTANAKPLS</sequence>
<evidence type="ECO:0000313" key="2">
    <source>
        <dbReference type="EMBL" id="KER26901.1"/>
    </source>
</evidence>
<dbReference type="CTD" id="20320138"/>
<dbReference type="RefSeq" id="XP_009169367.1">
    <property type="nucleotide sequence ID" value="XM_009171103.1"/>
</dbReference>
<feature type="compositionally biased region" description="Polar residues" evidence="1">
    <location>
        <begin position="64"/>
        <end position="74"/>
    </location>
</feature>